<comment type="similarity">
    <text evidence="2 15">Belongs to the methyltransferase TRM13 family.</text>
</comment>
<feature type="region of interest" description="Disordered" evidence="16">
    <location>
        <begin position="430"/>
        <end position="480"/>
    </location>
</feature>
<evidence type="ECO:0000256" key="4">
    <source>
        <dbReference type="ARBA" id="ARBA00015883"/>
    </source>
</evidence>
<accession>A0A1Y1XI84</accession>
<feature type="compositionally biased region" description="Low complexity" evidence="16">
    <location>
        <begin position="298"/>
        <end position="309"/>
    </location>
</feature>
<feature type="region of interest" description="Disordered" evidence="16">
    <location>
        <begin position="40"/>
        <end position="76"/>
    </location>
</feature>
<dbReference type="EC" id="2.1.1.225" evidence="3 15"/>
<evidence type="ECO:0000313" key="19">
    <source>
        <dbReference type="Proteomes" id="UP000193944"/>
    </source>
</evidence>
<dbReference type="Pfam" id="PF05253">
    <property type="entry name" value="zf-U11-48K"/>
    <property type="match status" value="1"/>
</dbReference>
<dbReference type="InterPro" id="IPR039044">
    <property type="entry name" value="Trm13"/>
</dbReference>
<keyword evidence="8 15" id="KW-0819">tRNA processing</keyword>
<evidence type="ECO:0000256" key="16">
    <source>
        <dbReference type="SAM" id="MobiDB-lite"/>
    </source>
</evidence>
<dbReference type="GO" id="GO:0106050">
    <property type="term" value="F:tRNA 2'-O-methyltransferase activity"/>
    <property type="evidence" value="ECO:0007669"/>
    <property type="project" value="UniProtKB-UniRule"/>
</dbReference>
<evidence type="ECO:0000256" key="2">
    <source>
        <dbReference type="ARBA" id="ARBA00005265"/>
    </source>
</evidence>
<reference evidence="18 19" key="2">
    <citation type="submission" date="2016-08" db="EMBL/GenBank/DDBJ databases">
        <title>Pervasive Adenine N6-methylation of Active Genes in Fungi.</title>
        <authorList>
            <consortium name="DOE Joint Genome Institute"/>
            <person name="Mondo S.J."/>
            <person name="Dannebaum R.O."/>
            <person name="Kuo R.C."/>
            <person name="Labutti K."/>
            <person name="Haridas S."/>
            <person name="Kuo A."/>
            <person name="Salamov A."/>
            <person name="Ahrendt S.R."/>
            <person name="Lipzen A."/>
            <person name="Sullivan W."/>
            <person name="Andreopoulos W.B."/>
            <person name="Clum A."/>
            <person name="Lindquist E."/>
            <person name="Daum C."/>
            <person name="Ramamoorthy G.K."/>
            <person name="Gryganskyi A."/>
            <person name="Culley D."/>
            <person name="Magnuson J.K."/>
            <person name="James T.Y."/>
            <person name="O'Malley M.A."/>
            <person name="Stajich J.E."/>
            <person name="Spatafora J.W."/>
            <person name="Visel A."/>
            <person name="Grigoriev I.V."/>
        </authorList>
    </citation>
    <scope>NUCLEOTIDE SEQUENCE [LARGE SCALE GENOMIC DNA]</scope>
    <source>
        <strain evidence="18 19">S4</strain>
    </source>
</reference>
<evidence type="ECO:0000256" key="9">
    <source>
        <dbReference type="ARBA" id="ARBA00022723"/>
    </source>
</evidence>
<dbReference type="Pfam" id="PF05206">
    <property type="entry name" value="TRM13"/>
    <property type="match status" value="1"/>
</dbReference>
<keyword evidence="11 15" id="KW-0862">Zinc</keyword>
<comment type="function">
    <text evidence="1 15">tRNA methylase which 2'-O-methylates cytidine(4) in tRNA(Pro) and tRNA(Gly)(GCC), and adenosine(4) in tRNA(His).</text>
</comment>
<comment type="catalytic activity">
    <reaction evidence="13 15">
        <text>cytidine(4) in tRNA(Gly)(GCC) + S-adenosyl-L-methionine = 2'-O-methylcytidine(4) in tRNA(Gly)(GCC) + S-adenosyl-L-homocysteine + H(+)</text>
        <dbReference type="Rhea" id="RHEA:43192"/>
        <dbReference type="Rhea" id="RHEA-COMP:10399"/>
        <dbReference type="Rhea" id="RHEA-COMP:10400"/>
        <dbReference type="ChEBI" id="CHEBI:15378"/>
        <dbReference type="ChEBI" id="CHEBI:57856"/>
        <dbReference type="ChEBI" id="CHEBI:59789"/>
        <dbReference type="ChEBI" id="CHEBI:74495"/>
        <dbReference type="ChEBI" id="CHEBI:82748"/>
        <dbReference type="EC" id="2.1.1.225"/>
    </reaction>
</comment>
<evidence type="ECO:0000256" key="13">
    <source>
        <dbReference type="ARBA" id="ARBA00048635"/>
    </source>
</evidence>
<dbReference type="AlphaFoldDB" id="A0A1Y1XI84"/>
<keyword evidence="5 15" id="KW-0489">Methyltransferase</keyword>
<keyword evidence="10 15" id="KW-0863">Zinc-finger</keyword>
<evidence type="ECO:0000256" key="1">
    <source>
        <dbReference type="ARBA" id="ARBA00002267"/>
    </source>
</evidence>
<evidence type="ECO:0000256" key="15">
    <source>
        <dbReference type="RuleBase" id="RU367103"/>
    </source>
</evidence>
<dbReference type="STRING" id="1754192.A0A1Y1XI84"/>
<comment type="catalytic activity">
    <reaction evidence="12 15">
        <text>cytidine(4) in tRNA(Pro) + S-adenosyl-L-methionine = 2'-O-methylcytidine(4) in tRNA(Pro) + S-adenosyl-L-homocysteine + H(+)</text>
        <dbReference type="Rhea" id="RHEA:32767"/>
        <dbReference type="Rhea" id="RHEA-COMP:10397"/>
        <dbReference type="Rhea" id="RHEA-COMP:10398"/>
        <dbReference type="ChEBI" id="CHEBI:15378"/>
        <dbReference type="ChEBI" id="CHEBI:57856"/>
        <dbReference type="ChEBI" id="CHEBI:59789"/>
        <dbReference type="ChEBI" id="CHEBI:74495"/>
        <dbReference type="ChEBI" id="CHEBI:82748"/>
        <dbReference type="EC" id="2.1.1.225"/>
    </reaction>
</comment>
<feature type="compositionally biased region" description="Basic residues" evidence="16">
    <location>
        <begin position="47"/>
        <end position="61"/>
    </location>
</feature>
<feature type="domain" description="CHHC U11-48K-type" evidence="17">
    <location>
        <begin position="112"/>
        <end position="139"/>
    </location>
</feature>
<proteinExistence type="inferred from homology"/>
<evidence type="ECO:0000256" key="5">
    <source>
        <dbReference type="ARBA" id="ARBA00022603"/>
    </source>
</evidence>
<evidence type="ECO:0000313" key="18">
    <source>
        <dbReference type="EMBL" id="ORX85481.1"/>
    </source>
</evidence>
<protein>
    <recommendedName>
        <fullName evidence="4 15">tRNA:m(4)X modification enzyme TRM13</fullName>
        <ecNumber evidence="3 15">2.1.1.225</ecNumber>
    </recommendedName>
</protein>
<dbReference type="Pfam" id="PF11722">
    <property type="entry name" value="zf-TRM13_CCCH"/>
    <property type="match status" value="1"/>
</dbReference>
<name>A0A1Y1XI84_9FUNG</name>
<dbReference type="GO" id="GO:0030488">
    <property type="term" value="P:tRNA methylation"/>
    <property type="evidence" value="ECO:0007669"/>
    <property type="project" value="InterPro"/>
</dbReference>
<sequence>MNEVTEKTTTTETNKDNKKKTIVQVVDEKTNLKTRVEITDENSNKKIFYRVNKKQKNKKKRPNDDPEHPPQPGPNQCHYFVKRKNRYCHLCTKKGKLYCGEHAVFDPENQERIPCPYDNAHSVVKKDLQKHLERCNSRPRPKDECYEENCNIRDIKALEKTKEKTPREELKEMSKEDFDKFVERILNAYNDAFKDQEIPTEILDHEALNERKIETHGGKHAIQQASILGHLGKINSLEKEDVYVEFGAGKGELTYYVRKAVGDPSTYILVDRRNFRMKFDRENKKKKGENNDNEESINDNNESSIETSNVTTNSSMSDKDLTIQKRLYMDIKDLCLSKLSLLKDKKLVAVSKHLCGCATDLTLKCLVNYTDAVPNSVKSVFIALCCHQICKYGMYCNPEYLTHYGFNQEDFEKICVLTTWAICGKRESKSEKESDNNNNNNKNGEEEEEDDDDEEEAKDELKKTELEDGNENPDEPHWSGMTFEERTAFGRKCKRFLDMGRVHYLRDHGYKNVRLVHYVTQKYSLENCALIVNNM</sequence>
<feature type="compositionally biased region" description="Acidic residues" evidence="16">
    <location>
        <begin position="445"/>
        <end position="458"/>
    </location>
</feature>
<dbReference type="PROSITE" id="PS51800">
    <property type="entry name" value="ZF_CHHC_U11_48K"/>
    <property type="match status" value="1"/>
</dbReference>
<feature type="region of interest" description="Disordered" evidence="16">
    <location>
        <begin position="281"/>
        <end position="315"/>
    </location>
</feature>
<keyword evidence="7 15" id="KW-0949">S-adenosyl-L-methionine</keyword>
<reference evidence="18 19" key="1">
    <citation type="submission" date="2016-08" db="EMBL/GenBank/DDBJ databases">
        <title>A Parts List for Fungal Cellulosomes Revealed by Comparative Genomics.</title>
        <authorList>
            <consortium name="DOE Joint Genome Institute"/>
            <person name="Haitjema C.H."/>
            <person name="Gilmore S.P."/>
            <person name="Henske J.K."/>
            <person name="Solomon K.V."/>
            <person name="De Groot R."/>
            <person name="Kuo A."/>
            <person name="Mondo S.J."/>
            <person name="Salamov A.A."/>
            <person name="Labutti K."/>
            <person name="Zhao Z."/>
            <person name="Chiniquy J."/>
            <person name="Barry K."/>
            <person name="Brewer H.M."/>
            <person name="Purvine S.O."/>
            <person name="Wright A.T."/>
            <person name="Boxma B."/>
            <person name="Van Alen T."/>
            <person name="Hackstein J.H."/>
            <person name="Baker S.E."/>
            <person name="Grigoriev I.V."/>
            <person name="O'Malley M.A."/>
        </authorList>
    </citation>
    <scope>NUCLEOTIDE SEQUENCE [LARGE SCALE GENOMIC DNA]</scope>
    <source>
        <strain evidence="18 19">S4</strain>
    </source>
</reference>
<evidence type="ECO:0000256" key="14">
    <source>
        <dbReference type="ARBA" id="ARBA00049393"/>
    </source>
</evidence>
<gene>
    <name evidence="18" type="ORF">BCR32DRAFT_290679</name>
</gene>
<dbReference type="PANTHER" id="PTHR12998:SF0">
    <property type="entry name" value="TRNA:M(4)X MODIFICATION ENZYME TRM13 HOMOLOG"/>
    <property type="match status" value="1"/>
</dbReference>
<dbReference type="Proteomes" id="UP000193944">
    <property type="component" value="Unassembled WGS sequence"/>
</dbReference>
<comment type="caution">
    <text evidence="18">The sequence shown here is derived from an EMBL/GenBank/DDBJ whole genome shotgun (WGS) entry which is preliminary data.</text>
</comment>
<evidence type="ECO:0000256" key="7">
    <source>
        <dbReference type="ARBA" id="ARBA00022691"/>
    </source>
</evidence>
<dbReference type="InterPro" id="IPR022776">
    <property type="entry name" value="TRM13/UPF0224_CHHC_Znf_dom"/>
</dbReference>
<dbReference type="PANTHER" id="PTHR12998">
    <property type="entry name" value="TRNA:M(4)X MODIFICATION ENZYME TRM13 HOMOLOG"/>
    <property type="match status" value="1"/>
</dbReference>
<evidence type="ECO:0000256" key="8">
    <source>
        <dbReference type="ARBA" id="ARBA00022694"/>
    </source>
</evidence>
<dbReference type="InterPro" id="IPR021721">
    <property type="entry name" value="Znf_CCCH-type_TRM13"/>
</dbReference>
<keyword evidence="9 15" id="KW-0479">Metal-binding</keyword>
<organism evidence="18 19">
    <name type="scientific">Anaeromyces robustus</name>
    <dbReference type="NCBI Taxonomy" id="1754192"/>
    <lineage>
        <taxon>Eukaryota</taxon>
        <taxon>Fungi</taxon>
        <taxon>Fungi incertae sedis</taxon>
        <taxon>Chytridiomycota</taxon>
        <taxon>Chytridiomycota incertae sedis</taxon>
        <taxon>Neocallimastigomycetes</taxon>
        <taxon>Neocallimastigales</taxon>
        <taxon>Neocallimastigaceae</taxon>
        <taxon>Anaeromyces</taxon>
    </lineage>
</organism>
<comment type="catalytic activity">
    <reaction evidence="14 15">
        <text>adenosine(4) in tRNA(His) + S-adenosyl-L-methionine = 2'-O-methyladenosine(4) in tRNA(His) + S-adenosyl-L-homocysteine + H(+)</text>
        <dbReference type="Rhea" id="RHEA:43196"/>
        <dbReference type="Rhea" id="RHEA-COMP:10401"/>
        <dbReference type="Rhea" id="RHEA-COMP:10402"/>
        <dbReference type="ChEBI" id="CHEBI:15378"/>
        <dbReference type="ChEBI" id="CHEBI:57856"/>
        <dbReference type="ChEBI" id="CHEBI:59789"/>
        <dbReference type="ChEBI" id="CHEBI:74411"/>
        <dbReference type="ChEBI" id="CHEBI:74477"/>
        <dbReference type="EC" id="2.1.1.225"/>
    </reaction>
</comment>
<evidence type="ECO:0000256" key="6">
    <source>
        <dbReference type="ARBA" id="ARBA00022679"/>
    </source>
</evidence>
<evidence type="ECO:0000256" key="3">
    <source>
        <dbReference type="ARBA" id="ARBA00012810"/>
    </source>
</evidence>
<dbReference type="InterPro" id="IPR007871">
    <property type="entry name" value="Methyltransferase_TRM13"/>
</dbReference>
<evidence type="ECO:0000256" key="12">
    <source>
        <dbReference type="ARBA" id="ARBA00048165"/>
    </source>
</evidence>
<evidence type="ECO:0000256" key="11">
    <source>
        <dbReference type="ARBA" id="ARBA00022833"/>
    </source>
</evidence>
<dbReference type="GO" id="GO:0008270">
    <property type="term" value="F:zinc ion binding"/>
    <property type="evidence" value="ECO:0007669"/>
    <property type="project" value="UniProtKB-KW"/>
</dbReference>
<evidence type="ECO:0000256" key="10">
    <source>
        <dbReference type="ARBA" id="ARBA00022771"/>
    </source>
</evidence>
<keyword evidence="6 15" id="KW-0808">Transferase</keyword>
<keyword evidence="19" id="KW-1185">Reference proteome</keyword>
<dbReference type="EMBL" id="MCFG01000035">
    <property type="protein sequence ID" value="ORX85481.1"/>
    <property type="molecule type" value="Genomic_DNA"/>
</dbReference>
<evidence type="ECO:0000259" key="17">
    <source>
        <dbReference type="PROSITE" id="PS51800"/>
    </source>
</evidence>
<dbReference type="OrthoDB" id="258806at2759"/>